<dbReference type="InterPro" id="IPR009061">
    <property type="entry name" value="DNA-bd_dom_put_sf"/>
</dbReference>
<keyword evidence="1 3" id="KW-0238">DNA-binding</keyword>
<dbReference type="RefSeq" id="WP_197738016.1">
    <property type="nucleotide sequence ID" value="NZ_JAMZDY010000001.1"/>
</dbReference>
<dbReference type="InterPro" id="IPR047057">
    <property type="entry name" value="MerR_fam"/>
</dbReference>
<proteinExistence type="predicted"/>
<dbReference type="Proteomes" id="UP001139722">
    <property type="component" value="Unassembled WGS sequence"/>
</dbReference>
<dbReference type="SMART" id="SM00422">
    <property type="entry name" value="HTH_MERR"/>
    <property type="match status" value="1"/>
</dbReference>
<organism evidence="3 4">
    <name type="scientific">Agromyces terreus</name>
    <dbReference type="NCBI Taxonomy" id="424795"/>
    <lineage>
        <taxon>Bacteria</taxon>
        <taxon>Bacillati</taxon>
        <taxon>Actinomycetota</taxon>
        <taxon>Actinomycetes</taxon>
        <taxon>Micrococcales</taxon>
        <taxon>Microbacteriaceae</taxon>
        <taxon>Agromyces</taxon>
    </lineage>
</organism>
<gene>
    <name evidence="3" type="ORF">BJ978_000045</name>
</gene>
<dbReference type="PROSITE" id="PS50937">
    <property type="entry name" value="HTH_MERR_2"/>
    <property type="match status" value="1"/>
</dbReference>
<evidence type="ECO:0000259" key="2">
    <source>
        <dbReference type="PROSITE" id="PS50937"/>
    </source>
</evidence>
<name>A0A9X2KAB2_9MICO</name>
<protein>
    <submittedName>
        <fullName evidence="3">DNA-binding transcriptional MerR regulator</fullName>
    </submittedName>
</protein>
<dbReference type="PANTHER" id="PTHR30204">
    <property type="entry name" value="REDOX-CYCLING DRUG-SENSING TRANSCRIPTIONAL ACTIVATOR SOXR"/>
    <property type="match status" value="1"/>
</dbReference>
<dbReference type="InterPro" id="IPR000551">
    <property type="entry name" value="MerR-type_HTH_dom"/>
</dbReference>
<dbReference type="PROSITE" id="PS00552">
    <property type="entry name" value="HTH_MERR_1"/>
    <property type="match status" value="1"/>
</dbReference>
<evidence type="ECO:0000256" key="1">
    <source>
        <dbReference type="ARBA" id="ARBA00023125"/>
    </source>
</evidence>
<dbReference type="EMBL" id="JAMZDY010000001">
    <property type="protein sequence ID" value="MCP2369369.1"/>
    <property type="molecule type" value="Genomic_DNA"/>
</dbReference>
<dbReference type="Gene3D" id="3.20.80.10">
    <property type="entry name" value="Regulatory factor, effector binding domain"/>
    <property type="match status" value="1"/>
</dbReference>
<dbReference type="InterPro" id="IPR011256">
    <property type="entry name" value="Reg_factor_effector_dom_sf"/>
</dbReference>
<dbReference type="SUPFAM" id="SSF46955">
    <property type="entry name" value="Putative DNA-binding domain"/>
    <property type="match status" value="1"/>
</dbReference>
<sequence>MVDLGTAGMSRASGLSLKALRLYEANGLLLPASVDDVTGYRRYGEAEVARGRSIRSLRDAGMPLAGVRDLLDAPSDRLRAGLSAWWADERAAFARRGRLVDEVADATARAALDPHAAAEAASRVRVVHRPEQRVASITRVVEQSELVPTGLADVILLRRHLAEQGAAPLDAHQFVFHEPVGSGLPGRVETVVPYVASCDPAVEIVLSVQPATALAAIDVTAPELVYPELLRFYDAVTTAAEHLGGPLGPPREIYEHPWSTAPGAVVVTIAVPVDA</sequence>
<feature type="domain" description="HTH merR-type" evidence="2">
    <location>
        <begin position="9"/>
        <end position="73"/>
    </location>
</feature>
<evidence type="ECO:0000313" key="3">
    <source>
        <dbReference type="EMBL" id="MCP2369369.1"/>
    </source>
</evidence>
<dbReference type="Pfam" id="PF13411">
    <property type="entry name" value="MerR_1"/>
    <property type="match status" value="1"/>
</dbReference>
<dbReference type="GO" id="GO:0003677">
    <property type="term" value="F:DNA binding"/>
    <property type="evidence" value="ECO:0007669"/>
    <property type="project" value="UniProtKB-KW"/>
</dbReference>
<dbReference type="Gene3D" id="1.10.1660.10">
    <property type="match status" value="1"/>
</dbReference>
<accession>A0A9X2KAB2</accession>
<dbReference type="AlphaFoldDB" id="A0A9X2KAB2"/>
<keyword evidence="4" id="KW-1185">Reference proteome</keyword>
<dbReference type="GO" id="GO:0003700">
    <property type="term" value="F:DNA-binding transcription factor activity"/>
    <property type="evidence" value="ECO:0007669"/>
    <property type="project" value="InterPro"/>
</dbReference>
<reference evidence="3" key="1">
    <citation type="submission" date="2022-06" db="EMBL/GenBank/DDBJ databases">
        <title>Sequencing the genomes of 1000 actinobacteria strains.</title>
        <authorList>
            <person name="Klenk H.-P."/>
        </authorList>
    </citation>
    <scope>NUCLEOTIDE SEQUENCE</scope>
    <source>
        <strain evidence="3">DSM 22016</strain>
    </source>
</reference>
<comment type="caution">
    <text evidence="3">The sequence shown here is derived from an EMBL/GenBank/DDBJ whole genome shotgun (WGS) entry which is preliminary data.</text>
</comment>
<dbReference type="PANTHER" id="PTHR30204:SF97">
    <property type="entry name" value="MERR FAMILY REGULATORY PROTEIN"/>
    <property type="match status" value="1"/>
</dbReference>
<evidence type="ECO:0000313" key="4">
    <source>
        <dbReference type="Proteomes" id="UP001139722"/>
    </source>
</evidence>